<evidence type="ECO:0000313" key="3">
    <source>
        <dbReference type="Proteomes" id="UP000617628"/>
    </source>
</evidence>
<protein>
    <submittedName>
        <fullName evidence="2">Uncharacterized protein</fullName>
    </submittedName>
</protein>
<dbReference type="Proteomes" id="UP000617628">
    <property type="component" value="Unassembled WGS sequence"/>
</dbReference>
<evidence type="ECO:0000256" key="1">
    <source>
        <dbReference type="SAM" id="SignalP"/>
    </source>
</evidence>
<proteinExistence type="predicted"/>
<dbReference type="EMBL" id="JAENIL010000004">
    <property type="protein sequence ID" value="MBK1875809.1"/>
    <property type="molecule type" value="Genomic_DNA"/>
</dbReference>
<reference evidence="2" key="1">
    <citation type="submission" date="2021-01" db="EMBL/GenBank/DDBJ databases">
        <title>Modified the classification status of verrucomicrobia.</title>
        <authorList>
            <person name="Feng X."/>
        </authorList>
    </citation>
    <scope>NUCLEOTIDE SEQUENCE</scope>
    <source>
        <strain evidence="2">KCTC 13126</strain>
    </source>
</reference>
<dbReference type="InterPro" id="IPR029058">
    <property type="entry name" value="AB_hydrolase_fold"/>
</dbReference>
<comment type="caution">
    <text evidence="2">The sequence shown here is derived from an EMBL/GenBank/DDBJ whole genome shotgun (WGS) entry which is preliminary data.</text>
</comment>
<name>A0A934VPS2_9BACT</name>
<feature type="chain" id="PRO_5038049461" evidence="1">
    <location>
        <begin position="23"/>
        <end position="570"/>
    </location>
</feature>
<organism evidence="2 3">
    <name type="scientific">Pelagicoccus mobilis</name>
    <dbReference type="NCBI Taxonomy" id="415221"/>
    <lineage>
        <taxon>Bacteria</taxon>
        <taxon>Pseudomonadati</taxon>
        <taxon>Verrucomicrobiota</taxon>
        <taxon>Opitutia</taxon>
        <taxon>Puniceicoccales</taxon>
        <taxon>Pelagicoccaceae</taxon>
        <taxon>Pelagicoccus</taxon>
    </lineage>
</organism>
<feature type="signal peptide" evidence="1">
    <location>
        <begin position="1"/>
        <end position="22"/>
    </location>
</feature>
<gene>
    <name evidence="2" type="ORF">JIN87_02955</name>
</gene>
<evidence type="ECO:0000313" key="2">
    <source>
        <dbReference type="EMBL" id="MBK1875809.1"/>
    </source>
</evidence>
<dbReference type="RefSeq" id="WP_200354024.1">
    <property type="nucleotide sequence ID" value="NZ_JAENIL010000004.1"/>
</dbReference>
<dbReference type="SUPFAM" id="SSF53474">
    <property type="entry name" value="alpha/beta-Hydrolases"/>
    <property type="match status" value="1"/>
</dbReference>
<dbReference type="AlphaFoldDB" id="A0A934VPS2"/>
<accession>A0A934VPS2</accession>
<keyword evidence="1" id="KW-0732">Signal</keyword>
<keyword evidence="3" id="KW-1185">Reference proteome</keyword>
<dbReference type="Gene3D" id="3.40.50.1820">
    <property type="entry name" value="alpha/beta hydrolase"/>
    <property type="match status" value="1"/>
</dbReference>
<sequence>MKSTLRSSLVLLLLAVASELLSNDLIPGDTLRIVAEGDTGLSYHVYVPSNYDEKTRPPLLIAFSPSGNGSGILKKLKGGIEEAGWILVGVDQLKNGMKDPLLARKMEDELLDDVFSRLPHNPERVYLGGFSGGAWRAYHLTTRRPESFAGILAYGGWLGGTEEQEKPYRSGISVAMINGTHDRGANAWMPIDTVSLRKRQITVKHFAFPGGHSVAQVEITKSAVNWMNEEWERRASGGVWTGANCLDLLYVGDHPARSKAFTEFLKPHFRTVTAAEADKLTLELANEADVLLLDQPVRTLPDNFTKATLLTPRASEETARRYGSKYKRTSEASLGSIGIHLESLEDWTFRDTQQNHLISSRAFKDSEDSQIIVSKGEEGALIVREAHRLYWGWDAVPSQLSKGGQEALIEMLSWIFEFNGHQQSVFANLTTRERMRAMLDQDGVDLQTLRSSFAPSVLEQHGETIEALRRFFAENGPYLVIRQGSGLLELDENAKTLGTPNHRVDSIESWIKLLSDETKSKTSIGLLHRYTGKRIRKNQKLWREWFAASKEHLSFRDDLGYRFVSSASGP</sequence>